<dbReference type="GeneID" id="37140440"/>
<feature type="compositionally biased region" description="Low complexity" evidence="2">
    <location>
        <begin position="73"/>
        <end position="89"/>
    </location>
</feature>
<feature type="region of interest" description="Disordered" evidence="2">
    <location>
        <begin position="71"/>
        <end position="110"/>
    </location>
</feature>
<dbReference type="PANTHER" id="PTHR20963">
    <property type="entry name" value="MULTIPLE INOSITOL POLYPHOSPHATE PHOSPHATASE-RELATED"/>
    <property type="match status" value="1"/>
</dbReference>
<sequence>MFHHLGGNKPWIEKRGGMSRHGARYPTRSAGGRQIALLNRIRDANVKLNGSLSFLNNWTYFTDDPSTDFDQLTTTGSGPATATASSKPPDTSHPGYFSGSSSPSDWQESGKATLEVIPETFDRGPDTLTPGDTCLRYLEDTDHGHDYGIPMLARFQQAYIPAIAERLPTEQGNPALGPLSNAEVYSMQEMCGFETLVRGSSPWCAVFTREDWKHLEYARDVLHYYRAGPGNPYPRVMGWLWLIATTGLLRSGPDAGTLFLMCMMEISRPFLTALKIMADPKYDPELPVPHMVSERVWRTSSVMPMGGRVVLERMTCSSGDEGARGDAGNTFLRVVINEKVTPLPYCKCGPGLSCPLVDFVGYVDRMRLEVGEFGAVCGLDGDSGQVTFLRQD</sequence>
<dbReference type="GO" id="GO:0003993">
    <property type="term" value="F:acid phosphatase activity"/>
    <property type="evidence" value="ECO:0007669"/>
    <property type="project" value="TreeGrafter"/>
</dbReference>
<gene>
    <name evidence="3" type="ORF">BO82DRAFT_379587</name>
</gene>
<proteinExistence type="predicted"/>
<dbReference type="GO" id="GO:0009277">
    <property type="term" value="C:fungal-type cell wall"/>
    <property type="evidence" value="ECO:0007669"/>
    <property type="project" value="TreeGrafter"/>
</dbReference>
<evidence type="ECO:0000313" key="4">
    <source>
        <dbReference type="Proteomes" id="UP000248340"/>
    </source>
</evidence>
<dbReference type="Gene3D" id="3.40.50.1240">
    <property type="entry name" value="Phosphoglycerate mutase-like"/>
    <property type="match status" value="2"/>
</dbReference>
<dbReference type="CDD" id="cd07061">
    <property type="entry name" value="HP_HAP_like"/>
    <property type="match status" value="1"/>
</dbReference>
<dbReference type="InterPro" id="IPR000560">
    <property type="entry name" value="His_Pase_clade-2"/>
</dbReference>
<feature type="compositionally biased region" description="Polar residues" evidence="2">
    <location>
        <begin position="98"/>
        <end position="107"/>
    </location>
</feature>
<keyword evidence="1" id="KW-0378">Hydrolase</keyword>
<dbReference type="Pfam" id="PF00328">
    <property type="entry name" value="His_Phos_2"/>
    <property type="match status" value="2"/>
</dbReference>
<evidence type="ECO:0000256" key="1">
    <source>
        <dbReference type="ARBA" id="ARBA00022801"/>
    </source>
</evidence>
<dbReference type="STRING" id="1448315.A0A319BST4"/>
<evidence type="ECO:0000256" key="2">
    <source>
        <dbReference type="SAM" id="MobiDB-lite"/>
    </source>
</evidence>
<dbReference type="EMBL" id="KZ821799">
    <property type="protein sequence ID" value="PYH75417.1"/>
    <property type="molecule type" value="Genomic_DNA"/>
</dbReference>
<dbReference type="InterPro" id="IPR029033">
    <property type="entry name" value="His_PPase_superfam"/>
</dbReference>
<dbReference type="SUPFAM" id="SSF53254">
    <property type="entry name" value="Phosphoglycerate mutase-like"/>
    <property type="match status" value="1"/>
</dbReference>
<dbReference type="Proteomes" id="UP000248340">
    <property type="component" value="Unassembled WGS sequence"/>
</dbReference>
<dbReference type="AlphaFoldDB" id="A0A319BST4"/>
<feature type="region of interest" description="Disordered" evidence="2">
    <location>
        <begin position="1"/>
        <end position="27"/>
    </location>
</feature>
<organism evidence="3 4">
    <name type="scientific">Aspergillus uvarum CBS 121591</name>
    <dbReference type="NCBI Taxonomy" id="1448315"/>
    <lineage>
        <taxon>Eukaryota</taxon>
        <taxon>Fungi</taxon>
        <taxon>Dikarya</taxon>
        <taxon>Ascomycota</taxon>
        <taxon>Pezizomycotina</taxon>
        <taxon>Eurotiomycetes</taxon>
        <taxon>Eurotiomycetidae</taxon>
        <taxon>Eurotiales</taxon>
        <taxon>Aspergillaceae</taxon>
        <taxon>Aspergillus</taxon>
        <taxon>Aspergillus subgen. Circumdati</taxon>
    </lineage>
</organism>
<dbReference type="OrthoDB" id="6509975at2759"/>
<reference evidence="3 4" key="1">
    <citation type="submission" date="2016-12" db="EMBL/GenBank/DDBJ databases">
        <title>The genomes of Aspergillus section Nigri reveals drivers in fungal speciation.</title>
        <authorList>
            <consortium name="DOE Joint Genome Institute"/>
            <person name="Vesth T.C."/>
            <person name="Nybo J."/>
            <person name="Theobald S."/>
            <person name="Brandl J."/>
            <person name="Frisvad J.C."/>
            <person name="Nielsen K.F."/>
            <person name="Lyhne E.K."/>
            <person name="Kogle M.E."/>
            <person name="Kuo A."/>
            <person name="Riley R."/>
            <person name="Clum A."/>
            <person name="Nolan M."/>
            <person name="Lipzen A."/>
            <person name="Salamov A."/>
            <person name="Henrissat B."/>
            <person name="Wiebenga A."/>
            <person name="De Vries R.P."/>
            <person name="Grigoriev I.V."/>
            <person name="Mortensen U.H."/>
            <person name="Andersen M.R."/>
            <person name="Baker S.E."/>
        </authorList>
    </citation>
    <scope>NUCLEOTIDE SEQUENCE [LARGE SCALE GENOMIC DNA]</scope>
    <source>
        <strain evidence="3 4">CBS 121591</strain>
    </source>
</reference>
<protein>
    <submittedName>
        <fullName evidence="3">Phosphoglycerate mutase-like protein</fullName>
    </submittedName>
</protein>
<dbReference type="PANTHER" id="PTHR20963:SF18">
    <property type="entry name" value="ACID PHOSPHATASE PHO11-RELATED"/>
    <property type="match status" value="1"/>
</dbReference>
<evidence type="ECO:0000313" key="3">
    <source>
        <dbReference type="EMBL" id="PYH75417.1"/>
    </source>
</evidence>
<accession>A0A319BST4</accession>
<dbReference type="RefSeq" id="XP_025485617.1">
    <property type="nucleotide sequence ID" value="XM_025637698.1"/>
</dbReference>
<dbReference type="VEuPathDB" id="FungiDB:BO82DRAFT_379587"/>
<keyword evidence="4" id="KW-1185">Reference proteome</keyword>
<name>A0A319BST4_9EURO</name>